<dbReference type="OrthoDB" id="307899at2759"/>
<name>A0A1M8A8I0_MALS4</name>
<dbReference type="PANTHER" id="PTHR13156:SF0">
    <property type="entry name" value="NADH DEHYDROGENASE [UBIQUINONE] IRON-SULFUR PROTEIN 6, MITOCHONDRIAL"/>
    <property type="match status" value="1"/>
</dbReference>
<evidence type="ECO:0000256" key="1">
    <source>
        <dbReference type="SAM" id="MobiDB-lite"/>
    </source>
</evidence>
<keyword evidence="4" id="KW-1185">Reference proteome</keyword>
<feature type="compositionally biased region" description="Basic and acidic residues" evidence="1">
    <location>
        <begin position="94"/>
        <end position="107"/>
    </location>
</feature>
<dbReference type="VEuPathDB" id="FungiDB:MSYG_3099"/>
<protein>
    <recommendedName>
        <fullName evidence="2">Zinc finger CHCC-type domain-containing protein</fullName>
    </recommendedName>
</protein>
<dbReference type="STRING" id="1230383.A0A1M8A8I0"/>
<dbReference type="Pfam" id="PF10276">
    <property type="entry name" value="zf-CHCC"/>
    <property type="match status" value="1"/>
</dbReference>
<feature type="region of interest" description="Disordered" evidence="1">
    <location>
        <begin position="81"/>
        <end position="107"/>
    </location>
</feature>
<reference evidence="4" key="1">
    <citation type="journal article" date="2017" name="Nucleic Acids Res.">
        <title>Proteogenomics produces comprehensive and highly accurate protein-coding gene annotation in a complete genome assembly of Malassezia sympodialis.</title>
        <authorList>
            <person name="Zhu Y."/>
            <person name="Engstroem P.G."/>
            <person name="Tellgren-Roth C."/>
            <person name="Baudo C.D."/>
            <person name="Kennell J.C."/>
            <person name="Sun S."/>
            <person name="Billmyre R.B."/>
            <person name="Schroeder M.S."/>
            <person name="Andersson A."/>
            <person name="Holm T."/>
            <person name="Sigurgeirsson B."/>
            <person name="Wu G."/>
            <person name="Sankaranarayanan S.R."/>
            <person name="Siddharthan R."/>
            <person name="Sanyal K."/>
            <person name="Lundeberg J."/>
            <person name="Nystedt B."/>
            <person name="Boekhout T."/>
            <person name="Dawson T.L. Jr."/>
            <person name="Heitman J."/>
            <person name="Scheynius A."/>
            <person name="Lehtioe J."/>
        </authorList>
    </citation>
    <scope>NUCLEOTIDE SEQUENCE [LARGE SCALE GENOMIC DNA]</scope>
    <source>
        <strain evidence="4">ATCC 42132</strain>
    </source>
</reference>
<organism evidence="3 4">
    <name type="scientific">Malassezia sympodialis (strain ATCC 42132)</name>
    <name type="common">Atopic eczema-associated yeast</name>
    <dbReference type="NCBI Taxonomy" id="1230383"/>
    <lineage>
        <taxon>Eukaryota</taxon>
        <taxon>Fungi</taxon>
        <taxon>Dikarya</taxon>
        <taxon>Basidiomycota</taxon>
        <taxon>Ustilaginomycotina</taxon>
        <taxon>Malasseziomycetes</taxon>
        <taxon>Malasseziales</taxon>
        <taxon>Malasseziaceae</taxon>
        <taxon>Malassezia</taxon>
    </lineage>
</organism>
<feature type="domain" description="Zinc finger CHCC-type" evidence="2">
    <location>
        <begin position="134"/>
        <end position="170"/>
    </location>
</feature>
<dbReference type="InterPro" id="IPR019401">
    <property type="entry name" value="Znf_CHCC"/>
</dbReference>
<evidence type="ECO:0000259" key="2">
    <source>
        <dbReference type="Pfam" id="PF10276"/>
    </source>
</evidence>
<feature type="compositionally biased region" description="Polar residues" evidence="1">
    <location>
        <begin position="82"/>
        <end position="93"/>
    </location>
</feature>
<accession>A0A1M8A8I0</accession>
<dbReference type="PANTHER" id="PTHR13156">
    <property type="entry name" value="NADH-UBIQUINONE OXIDOREDUCTASE 13 KD-A SUBUNIT"/>
    <property type="match status" value="1"/>
</dbReference>
<gene>
    <name evidence="3" type="ORF">MSYG_3099</name>
</gene>
<sequence length="178" mass="19596">MLSRVMLAPTRALRNHISASRTICTSASLFKSLPTKQEAAPSVAQGDFVRPRTDGHGISAQVQTPIAKATNPPGLVEYGLEQSPNFPETWSESQRPKSEAMKGPRFEQTDYRFQPQPLSAMELISNHPIQMTTQRVVSCDGGDGPLGHPRVYINLDKPGPKGCPYCGIRYQKVDSDHH</sequence>
<evidence type="ECO:0000313" key="3">
    <source>
        <dbReference type="EMBL" id="SHO78752.1"/>
    </source>
</evidence>
<proteinExistence type="predicted"/>
<dbReference type="AlphaFoldDB" id="A0A1M8A8I0"/>
<dbReference type="EMBL" id="LT671824">
    <property type="protein sequence ID" value="SHO78752.1"/>
    <property type="molecule type" value="Genomic_DNA"/>
</dbReference>
<dbReference type="Proteomes" id="UP000186303">
    <property type="component" value="Chromosome 4"/>
</dbReference>
<dbReference type="OMA" id="CGIRFEL"/>
<dbReference type="Gene3D" id="2.60.260.40">
    <property type="entry name" value="q5lls5 like domains"/>
    <property type="match status" value="1"/>
</dbReference>
<dbReference type="FunFam" id="2.60.260.40:FF:000003">
    <property type="entry name" value="NADH dehydrogenase [ubiquinone] iron-sulfur protein 6, mitochondrial"/>
    <property type="match status" value="1"/>
</dbReference>
<dbReference type="GO" id="GO:0005739">
    <property type="term" value="C:mitochondrion"/>
    <property type="evidence" value="ECO:0007669"/>
    <property type="project" value="GOC"/>
</dbReference>
<evidence type="ECO:0000313" key="4">
    <source>
        <dbReference type="Proteomes" id="UP000186303"/>
    </source>
</evidence>
<dbReference type="GO" id="GO:0006120">
    <property type="term" value="P:mitochondrial electron transport, NADH to ubiquinone"/>
    <property type="evidence" value="ECO:0007669"/>
    <property type="project" value="TreeGrafter"/>
</dbReference>